<keyword evidence="5" id="KW-1185">Reference proteome</keyword>
<dbReference type="AlphaFoldDB" id="A0A9W9DII7"/>
<feature type="region of interest" description="Disordered" evidence="1">
    <location>
        <begin position="290"/>
        <end position="329"/>
    </location>
</feature>
<keyword evidence="2" id="KW-0812">Transmembrane</keyword>
<dbReference type="EMBL" id="JAOTPV010000021">
    <property type="protein sequence ID" value="KAJ4472237.1"/>
    <property type="molecule type" value="Genomic_DNA"/>
</dbReference>
<comment type="caution">
    <text evidence="4">The sequence shown here is derived from an EMBL/GenBank/DDBJ whole genome shotgun (WGS) entry which is preliminary data.</text>
</comment>
<reference evidence="4" key="1">
    <citation type="submission" date="2022-08" db="EMBL/GenBank/DDBJ databases">
        <title>A Global Phylogenomic Analysis of the Shiitake Genus Lentinula.</title>
        <authorList>
            <consortium name="DOE Joint Genome Institute"/>
            <person name="Sierra-Patev S."/>
            <person name="Min B."/>
            <person name="Naranjo-Ortiz M."/>
            <person name="Looney B."/>
            <person name="Konkel Z."/>
            <person name="Slot J.C."/>
            <person name="Sakamoto Y."/>
            <person name="Steenwyk J.L."/>
            <person name="Rokas A."/>
            <person name="Carro J."/>
            <person name="Camarero S."/>
            <person name="Ferreira P."/>
            <person name="Molpeceres G."/>
            <person name="Ruiz-Duenas F.J."/>
            <person name="Serrano A."/>
            <person name="Henrissat B."/>
            <person name="Drula E."/>
            <person name="Hughes K.W."/>
            <person name="Mata J.L."/>
            <person name="Ishikawa N.K."/>
            <person name="Vargas-Isla R."/>
            <person name="Ushijima S."/>
            <person name="Smith C.A."/>
            <person name="Ahrendt S."/>
            <person name="Andreopoulos W."/>
            <person name="He G."/>
            <person name="Labutti K."/>
            <person name="Lipzen A."/>
            <person name="Ng V."/>
            <person name="Riley R."/>
            <person name="Sandor L."/>
            <person name="Barry K."/>
            <person name="Martinez A.T."/>
            <person name="Xiao Y."/>
            <person name="Gibbons J.G."/>
            <person name="Terashima K."/>
            <person name="Grigoriev I.V."/>
            <person name="Hibbett D.S."/>
        </authorList>
    </citation>
    <scope>NUCLEOTIDE SEQUENCE</scope>
    <source>
        <strain evidence="4">JLM2183</strain>
    </source>
</reference>
<dbReference type="Proteomes" id="UP001150266">
    <property type="component" value="Unassembled WGS sequence"/>
</dbReference>
<name>A0A9W9DII7_9AGAR</name>
<evidence type="ECO:0000256" key="3">
    <source>
        <dbReference type="SAM" id="SignalP"/>
    </source>
</evidence>
<proteinExistence type="predicted"/>
<protein>
    <submittedName>
        <fullName evidence="4">Uncharacterized protein</fullName>
    </submittedName>
</protein>
<evidence type="ECO:0000313" key="5">
    <source>
        <dbReference type="Proteomes" id="UP001150266"/>
    </source>
</evidence>
<feature type="region of interest" description="Disordered" evidence="1">
    <location>
        <begin position="162"/>
        <end position="220"/>
    </location>
</feature>
<evidence type="ECO:0000256" key="1">
    <source>
        <dbReference type="SAM" id="MobiDB-lite"/>
    </source>
</evidence>
<accession>A0A9W9DII7</accession>
<keyword evidence="3" id="KW-0732">Signal</keyword>
<evidence type="ECO:0000313" key="4">
    <source>
        <dbReference type="EMBL" id="KAJ4472237.1"/>
    </source>
</evidence>
<feature type="compositionally biased region" description="Polar residues" evidence="1">
    <location>
        <begin position="290"/>
        <end position="302"/>
    </location>
</feature>
<feature type="transmembrane region" description="Helical" evidence="2">
    <location>
        <begin position="73"/>
        <end position="95"/>
    </location>
</feature>
<gene>
    <name evidence="4" type="ORF">J3R30DRAFT_1058546</name>
</gene>
<sequence length="367" mass="40416">MAASTMFFSLRSWFFVISCVLVRCRCESATLESKDVNNLNSYEGDGLPPLKRNDLTGVTRLFRRATSSSDSTVFAILTGCVAGLLILLVLFIFVWTRLKRRLIVDVEKGVVSLDSEVPPRIPPSRLPSKSTTRLPSNRNSWAFLQLRFARRKLWATIEKESPQAHPFPFPNPNGTTDPQRHLPKDSLPFQDVPPLSKPEAAAVPDQSTIAHPRSSPTHREKNMSCAVFLPVDGGILSIPALVAESEGDDMNTPSNRRQHVAQDTVLHVSAPTGTGGTGSAVVAQTIIANKQKSRQESLSRSPTRSRKGSLLSGPPLTVHPHTLPSTEEESVDIASYYASTHTSSRELEEELNRMLSDQSMVNKIEEI</sequence>
<organism evidence="4 5">
    <name type="scientific">Lentinula aciculospora</name>
    <dbReference type="NCBI Taxonomy" id="153920"/>
    <lineage>
        <taxon>Eukaryota</taxon>
        <taxon>Fungi</taxon>
        <taxon>Dikarya</taxon>
        <taxon>Basidiomycota</taxon>
        <taxon>Agaricomycotina</taxon>
        <taxon>Agaricomycetes</taxon>
        <taxon>Agaricomycetidae</taxon>
        <taxon>Agaricales</taxon>
        <taxon>Marasmiineae</taxon>
        <taxon>Omphalotaceae</taxon>
        <taxon>Lentinula</taxon>
    </lineage>
</organism>
<evidence type="ECO:0000256" key="2">
    <source>
        <dbReference type="SAM" id="Phobius"/>
    </source>
</evidence>
<feature type="chain" id="PRO_5040833221" evidence="3">
    <location>
        <begin position="27"/>
        <end position="367"/>
    </location>
</feature>
<keyword evidence="2" id="KW-0472">Membrane</keyword>
<keyword evidence="2" id="KW-1133">Transmembrane helix</keyword>
<feature type="signal peptide" evidence="3">
    <location>
        <begin position="1"/>
        <end position="26"/>
    </location>
</feature>
<dbReference type="OrthoDB" id="2975190at2759"/>